<dbReference type="InterPro" id="IPR014756">
    <property type="entry name" value="Ig_E-set"/>
</dbReference>
<protein>
    <submittedName>
        <fullName evidence="2">Pullulanase</fullName>
        <ecNumber evidence="2">3.2.1.41</ecNumber>
    </submittedName>
</protein>
<dbReference type="EMBL" id="UGLW01000003">
    <property type="protein sequence ID" value="STU58398.1"/>
    <property type="molecule type" value="Genomic_DNA"/>
</dbReference>
<keyword evidence="2" id="KW-0326">Glycosidase</keyword>
<evidence type="ECO:0000259" key="1">
    <source>
        <dbReference type="Pfam" id="PF17967"/>
    </source>
</evidence>
<evidence type="ECO:0000313" key="2">
    <source>
        <dbReference type="EMBL" id="STU58398.1"/>
    </source>
</evidence>
<dbReference type="Proteomes" id="UP000254487">
    <property type="component" value="Unassembled WGS sequence"/>
</dbReference>
<dbReference type="Gene3D" id="2.60.40.1130">
    <property type="entry name" value="Rab geranylgeranyltransferase alpha-subunit, insert domain"/>
    <property type="match status" value="1"/>
</dbReference>
<dbReference type="SUPFAM" id="SSF81296">
    <property type="entry name" value="E set domains"/>
    <property type="match status" value="1"/>
</dbReference>
<gene>
    <name evidence="2" type="primary">pulA_2</name>
    <name evidence="2" type="ORF">NCTC10313_01542</name>
</gene>
<evidence type="ECO:0000313" key="3">
    <source>
        <dbReference type="Proteomes" id="UP000254487"/>
    </source>
</evidence>
<reference evidence="2 3" key="1">
    <citation type="submission" date="2018-06" db="EMBL/GenBank/DDBJ databases">
        <authorList>
            <consortium name="Pathogen Informatics"/>
            <person name="Doyle S."/>
        </authorList>
    </citation>
    <scope>NUCLEOTIDE SEQUENCE [LARGE SCALE GENOMIC DNA]</scope>
    <source>
        <strain evidence="2 3">NCTC10313</strain>
    </source>
</reference>
<feature type="domain" description="Pullulanase N2" evidence="1">
    <location>
        <begin position="4"/>
        <end position="68"/>
    </location>
</feature>
<dbReference type="AlphaFoldDB" id="A0A377Z2M4"/>
<dbReference type="InterPro" id="IPR040671">
    <property type="entry name" value="Pullulanase_N2"/>
</dbReference>
<organism evidence="2 3">
    <name type="scientific">Klebsiella pneumoniae subsp. ozaenae</name>
    <dbReference type="NCBI Taxonomy" id="574"/>
    <lineage>
        <taxon>Bacteria</taxon>
        <taxon>Pseudomonadati</taxon>
        <taxon>Pseudomonadota</taxon>
        <taxon>Gammaproteobacteria</taxon>
        <taxon>Enterobacterales</taxon>
        <taxon>Enterobacteriaceae</taxon>
        <taxon>Klebsiella/Raoultella group</taxon>
        <taxon>Klebsiella</taxon>
        <taxon>Klebsiella pneumoniae complex</taxon>
    </lineage>
</organism>
<keyword evidence="2" id="KW-0378">Hydrolase</keyword>
<accession>A0A377Z2M4</accession>
<dbReference type="EC" id="3.2.1.41" evidence="2"/>
<dbReference type="Pfam" id="PF17967">
    <property type="entry name" value="Pullulanase_N2"/>
    <property type="match status" value="1"/>
</dbReference>
<dbReference type="GO" id="GO:0051060">
    <property type="term" value="F:pullulanase activity"/>
    <property type="evidence" value="ECO:0007669"/>
    <property type="project" value="UniProtKB-EC"/>
</dbReference>
<name>A0A377Z2M4_KLEPO</name>
<sequence>MALADAHWVDKTTLLWPAGKINPLCALYYSHSSKVAADSNGEFSDKYVKLTPTTVSQQVRHALPASRQLSSL</sequence>
<proteinExistence type="predicted"/>